<evidence type="ECO:0000313" key="2">
    <source>
        <dbReference type="EMBL" id="KAK4821280.1"/>
    </source>
</evidence>
<gene>
    <name evidence="2" type="ORF">QYF61_017644</name>
</gene>
<dbReference type="EMBL" id="JAUNZN010000005">
    <property type="protein sequence ID" value="KAK4821280.1"/>
    <property type="molecule type" value="Genomic_DNA"/>
</dbReference>
<reference evidence="2 3" key="1">
    <citation type="journal article" date="2023" name="J. Hered.">
        <title>Chromosome-level genome of the wood stork (Mycteria americana) provides insight into avian chromosome evolution.</title>
        <authorList>
            <person name="Flamio R. Jr."/>
            <person name="Ramstad K.M."/>
        </authorList>
    </citation>
    <scope>NUCLEOTIDE SEQUENCE [LARGE SCALE GENOMIC DNA]</scope>
    <source>
        <strain evidence="2">JAX WOST 10</strain>
    </source>
</reference>
<comment type="caution">
    <text evidence="2">The sequence shown here is derived from an EMBL/GenBank/DDBJ whole genome shotgun (WGS) entry which is preliminary data.</text>
</comment>
<dbReference type="Proteomes" id="UP001333110">
    <property type="component" value="Unassembled WGS sequence"/>
</dbReference>
<feature type="compositionally biased region" description="Basic and acidic residues" evidence="1">
    <location>
        <begin position="182"/>
        <end position="196"/>
    </location>
</feature>
<evidence type="ECO:0000256" key="1">
    <source>
        <dbReference type="SAM" id="MobiDB-lite"/>
    </source>
</evidence>
<name>A0AAN7N8E9_MYCAM</name>
<accession>A0AAN7N8E9</accession>
<dbReference type="AlphaFoldDB" id="A0AAN7N8E9"/>
<sequence length="237" mass="25284">MSQQCALAAQRANHVPGCIKQMIVPLCTALVQPHLAYCVQFSAPQYKDIELLRSTASSRGAAEGELLTSSLGTSDRTQGNGMKLCQGKFRLDIGKRFFTERVVTAPSLSEFKERLDDAVSHMEAALRPRLSLPPLGLPVTAPASGLRGLSVPGLALLAAWGRTWTGGALGGCGQELRRLKLERPEKGGEEEIEGRPAGRQLPPAAGKREPASPGEVGSLLVVRSRPGRQRAPQGLYA</sequence>
<evidence type="ECO:0000313" key="3">
    <source>
        <dbReference type="Proteomes" id="UP001333110"/>
    </source>
</evidence>
<feature type="region of interest" description="Disordered" evidence="1">
    <location>
        <begin position="182"/>
        <end position="237"/>
    </location>
</feature>
<protein>
    <submittedName>
        <fullName evidence="2">Uncharacterized protein</fullName>
    </submittedName>
</protein>
<proteinExistence type="predicted"/>
<keyword evidence="3" id="KW-1185">Reference proteome</keyword>
<organism evidence="2 3">
    <name type="scientific">Mycteria americana</name>
    <name type="common">Wood stork</name>
    <dbReference type="NCBI Taxonomy" id="33587"/>
    <lineage>
        <taxon>Eukaryota</taxon>
        <taxon>Metazoa</taxon>
        <taxon>Chordata</taxon>
        <taxon>Craniata</taxon>
        <taxon>Vertebrata</taxon>
        <taxon>Euteleostomi</taxon>
        <taxon>Archelosauria</taxon>
        <taxon>Archosauria</taxon>
        <taxon>Dinosauria</taxon>
        <taxon>Saurischia</taxon>
        <taxon>Theropoda</taxon>
        <taxon>Coelurosauria</taxon>
        <taxon>Aves</taxon>
        <taxon>Neognathae</taxon>
        <taxon>Neoaves</taxon>
        <taxon>Aequornithes</taxon>
        <taxon>Ciconiiformes</taxon>
        <taxon>Ciconiidae</taxon>
        <taxon>Mycteria</taxon>
    </lineage>
</organism>